<comment type="caution">
    <text evidence="2">The sequence shown here is derived from an EMBL/GenBank/DDBJ whole genome shotgun (WGS) entry which is preliminary data.</text>
</comment>
<dbReference type="Gene3D" id="3.30.420.10">
    <property type="entry name" value="Ribonuclease H-like superfamily/Ribonuclease H"/>
    <property type="match status" value="1"/>
</dbReference>
<dbReference type="GO" id="GO:0003676">
    <property type="term" value="F:nucleic acid binding"/>
    <property type="evidence" value="ECO:0007669"/>
    <property type="project" value="InterPro"/>
</dbReference>
<reference evidence="2 3" key="1">
    <citation type="submission" date="2023-10" db="EMBL/GenBank/DDBJ databases">
        <title>Genome-Wide Identification Analysis in wild type Solanum Pinnatisectum Reveals Some Genes Defensing Phytophthora Infestans.</title>
        <authorList>
            <person name="Sun C."/>
        </authorList>
    </citation>
    <scope>NUCLEOTIDE SEQUENCE [LARGE SCALE GENOMIC DNA]</scope>
    <source>
        <strain evidence="2">LQN</strain>
        <tissue evidence="2">Leaf</tissue>
    </source>
</reference>
<gene>
    <name evidence="2" type="ORF">R3W88_031792</name>
</gene>
<evidence type="ECO:0000313" key="2">
    <source>
        <dbReference type="EMBL" id="KAK4726875.1"/>
    </source>
</evidence>
<dbReference type="EMBL" id="JAWPEI010000005">
    <property type="protein sequence ID" value="KAK4726875.1"/>
    <property type="molecule type" value="Genomic_DNA"/>
</dbReference>
<organism evidence="2 3">
    <name type="scientific">Solanum pinnatisectum</name>
    <name type="common">tansyleaf nightshade</name>
    <dbReference type="NCBI Taxonomy" id="50273"/>
    <lineage>
        <taxon>Eukaryota</taxon>
        <taxon>Viridiplantae</taxon>
        <taxon>Streptophyta</taxon>
        <taxon>Embryophyta</taxon>
        <taxon>Tracheophyta</taxon>
        <taxon>Spermatophyta</taxon>
        <taxon>Magnoliopsida</taxon>
        <taxon>eudicotyledons</taxon>
        <taxon>Gunneridae</taxon>
        <taxon>Pentapetalae</taxon>
        <taxon>asterids</taxon>
        <taxon>lamiids</taxon>
        <taxon>Solanales</taxon>
        <taxon>Solanaceae</taxon>
        <taxon>Solanoideae</taxon>
        <taxon>Solaneae</taxon>
        <taxon>Solanum</taxon>
    </lineage>
</organism>
<protein>
    <recommendedName>
        <fullName evidence="1">RNase H type-1 domain-containing protein</fullName>
    </recommendedName>
</protein>
<sequence>MMNFLRGTWKIPWEVEDIYQAINRVQQLVSVQVIHVYREGNYLADSLANMAYEQEGKQIYNTFQEFPNICRKILNADKSQIPNIRIKTCKIRENTRQVQQQ</sequence>
<dbReference type="AlphaFoldDB" id="A0AAV9LR14"/>
<dbReference type="InterPro" id="IPR012337">
    <property type="entry name" value="RNaseH-like_sf"/>
</dbReference>
<dbReference type="SUPFAM" id="SSF53098">
    <property type="entry name" value="Ribonuclease H-like"/>
    <property type="match status" value="1"/>
</dbReference>
<dbReference type="Pfam" id="PF13456">
    <property type="entry name" value="RVT_3"/>
    <property type="match status" value="1"/>
</dbReference>
<dbReference type="InterPro" id="IPR036397">
    <property type="entry name" value="RNaseH_sf"/>
</dbReference>
<dbReference type="GO" id="GO:0004523">
    <property type="term" value="F:RNA-DNA hybrid ribonuclease activity"/>
    <property type="evidence" value="ECO:0007669"/>
    <property type="project" value="InterPro"/>
</dbReference>
<proteinExistence type="predicted"/>
<dbReference type="InterPro" id="IPR002156">
    <property type="entry name" value="RNaseH_domain"/>
</dbReference>
<name>A0AAV9LR14_9SOLN</name>
<accession>A0AAV9LR14</accession>
<evidence type="ECO:0000259" key="1">
    <source>
        <dbReference type="Pfam" id="PF13456"/>
    </source>
</evidence>
<dbReference type="Proteomes" id="UP001311915">
    <property type="component" value="Unassembled WGS sequence"/>
</dbReference>
<keyword evidence="3" id="KW-1185">Reference proteome</keyword>
<evidence type="ECO:0000313" key="3">
    <source>
        <dbReference type="Proteomes" id="UP001311915"/>
    </source>
</evidence>
<feature type="domain" description="RNase H type-1" evidence="1">
    <location>
        <begin position="16"/>
        <end position="51"/>
    </location>
</feature>